<dbReference type="AlphaFoldDB" id="A0AA89ALZ0"/>
<name>A0AA89ALZ0_9ASTE</name>
<comment type="caution">
    <text evidence="1">The sequence shown here is derived from an EMBL/GenBank/DDBJ whole genome shotgun (WGS) entry which is preliminary data.</text>
</comment>
<sequence>MRGTRLPKSVSSGKSFYGFGRGITIAAVFLPIKIIWRICVVDLRVAEEEDADCGADVGCGFEGCCFNHMAEEDRYYGNNGSDVMPLPYAASISRKLNTRD</sequence>
<dbReference type="Proteomes" id="UP001188597">
    <property type="component" value="Unassembled WGS sequence"/>
</dbReference>
<reference evidence="1" key="1">
    <citation type="submission" date="2022-12" db="EMBL/GenBank/DDBJ databases">
        <title>Draft genome assemblies for two species of Escallonia (Escalloniales).</title>
        <authorList>
            <person name="Chanderbali A."/>
            <person name="Dervinis C."/>
            <person name="Anghel I."/>
            <person name="Soltis D."/>
            <person name="Soltis P."/>
            <person name="Zapata F."/>
        </authorList>
    </citation>
    <scope>NUCLEOTIDE SEQUENCE</scope>
    <source>
        <strain evidence="1">UCBG64.0493</strain>
        <tissue evidence="1">Leaf</tissue>
    </source>
</reference>
<evidence type="ECO:0000313" key="1">
    <source>
        <dbReference type="EMBL" id="KAK3005656.1"/>
    </source>
</evidence>
<keyword evidence="2" id="KW-1185">Reference proteome</keyword>
<evidence type="ECO:0000313" key="2">
    <source>
        <dbReference type="Proteomes" id="UP001188597"/>
    </source>
</evidence>
<organism evidence="1 2">
    <name type="scientific">Escallonia herrerae</name>
    <dbReference type="NCBI Taxonomy" id="1293975"/>
    <lineage>
        <taxon>Eukaryota</taxon>
        <taxon>Viridiplantae</taxon>
        <taxon>Streptophyta</taxon>
        <taxon>Embryophyta</taxon>
        <taxon>Tracheophyta</taxon>
        <taxon>Spermatophyta</taxon>
        <taxon>Magnoliopsida</taxon>
        <taxon>eudicotyledons</taxon>
        <taxon>Gunneridae</taxon>
        <taxon>Pentapetalae</taxon>
        <taxon>asterids</taxon>
        <taxon>campanulids</taxon>
        <taxon>Escalloniales</taxon>
        <taxon>Escalloniaceae</taxon>
        <taxon>Escallonia</taxon>
    </lineage>
</organism>
<proteinExistence type="predicted"/>
<dbReference type="EMBL" id="JAVXUP010002097">
    <property type="protein sequence ID" value="KAK3005656.1"/>
    <property type="molecule type" value="Genomic_DNA"/>
</dbReference>
<gene>
    <name evidence="1" type="ORF">RJ639_016026</name>
</gene>
<accession>A0AA89ALZ0</accession>
<protein>
    <submittedName>
        <fullName evidence="1">Uncharacterized protein</fullName>
    </submittedName>
</protein>